<dbReference type="OrthoDB" id="1928589at2759"/>
<comment type="subcellular location">
    <subcellularLocation>
        <location evidence="1">Secreted</location>
        <location evidence="1">Extracellular space</location>
        <location evidence="1">Apoplast</location>
    </subcellularLocation>
</comment>
<evidence type="ECO:0000313" key="3">
    <source>
        <dbReference type="Proteomes" id="UP000734854"/>
    </source>
</evidence>
<accession>A0A8J5E8E5</accession>
<dbReference type="Pfam" id="PF03018">
    <property type="entry name" value="Dirigent"/>
    <property type="match status" value="1"/>
</dbReference>
<reference evidence="2 3" key="1">
    <citation type="submission" date="2020-08" db="EMBL/GenBank/DDBJ databases">
        <title>Plant Genome Project.</title>
        <authorList>
            <person name="Zhang R.-G."/>
        </authorList>
    </citation>
    <scope>NUCLEOTIDE SEQUENCE [LARGE SCALE GENOMIC DNA]</scope>
    <source>
        <tissue evidence="2">Rhizome</tissue>
    </source>
</reference>
<name>A0A8J5E8E5_ZINOF</name>
<evidence type="ECO:0000256" key="1">
    <source>
        <dbReference type="RuleBase" id="RU363099"/>
    </source>
</evidence>
<dbReference type="Proteomes" id="UP000734854">
    <property type="component" value="Unassembled WGS sequence"/>
</dbReference>
<comment type="caution">
    <text evidence="2">The sequence shown here is derived from an EMBL/GenBank/DDBJ whole genome shotgun (WGS) entry which is preliminary data.</text>
</comment>
<dbReference type="AlphaFoldDB" id="A0A8J5E8E5"/>
<comment type="function">
    <text evidence="1">Dirigent proteins impart stereoselectivity on the phenoxy radical-coupling reaction, yielding optically active lignans from two molecules of coniferyl alcohol in the biosynthesis of lignans, flavonolignans, and alkaloids and thus plays a central role in plant secondary metabolism.</text>
</comment>
<proteinExistence type="inferred from homology"/>
<comment type="subunit">
    <text evidence="1">Homodimer.</text>
</comment>
<feature type="signal peptide" evidence="1">
    <location>
        <begin position="1"/>
        <end position="24"/>
    </location>
</feature>
<keyword evidence="1" id="KW-0732">Signal</keyword>
<dbReference type="EMBL" id="JACMSC010000142">
    <property type="protein sequence ID" value="KAG6466616.1"/>
    <property type="molecule type" value="Genomic_DNA"/>
</dbReference>
<dbReference type="PANTHER" id="PTHR21495">
    <property type="entry name" value="NUCLEOPORIN-RELATED"/>
    <property type="match status" value="1"/>
</dbReference>
<feature type="chain" id="PRO_5035337426" description="Dirigent protein" evidence="1">
    <location>
        <begin position="25"/>
        <end position="157"/>
    </location>
</feature>
<keyword evidence="3" id="KW-1185">Reference proteome</keyword>
<dbReference type="InterPro" id="IPR004265">
    <property type="entry name" value="Dirigent"/>
</dbReference>
<comment type="similarity">
    <text evidence="1">Belongs to the plant dirigent protein family.</text>
</comment>
<keyword evidence="1" id="KW-0964">Secreted</keyword>
<protein>
    <recommendedName>
        <fullName evidence="1">Dirigent protein</fullName>
    </recommendedName>
</protein>
<organism evidence="2 3">
    <name type="scientific">Zingiber officinale</name>
    <name type="common">Ginger</name>
    <name type="synonym">Amomum zingiber</name>
    <dbReference type="NCBI Taxonomy" id="94328"/>
    <lineage>
        <taxon>Eukaryota</taxon>
        <taxon>Viridiplantae</taxon>
        <taxon>Streptophyta</taxon>
        <taxon>Embryophyta</taxon>
        <taxon>Tracheophyta</taxon>
        <taxon>Spermatophyta</taxon>
        <taxon>Magnoliopsida</taxon>
        <taxon>Liliopsida</taxon>
        <taxon>Zingiberales</taxon>
        <taxon>Zingiberaceae</taxon>
        <taxon>Zingiber</taxon>
    </lineage>
</organism>
<keyword evidence="1" id="KW-0052">Apoplast</keyword>
<gene>
    <name evidence="2" type="ORF">ZIOFF_075586</name>
</gene>
<dbReference type="GO" id="GO:0048046">
    <property type="term" value="C:apoplast"/>
    <property type="evidence" value="ECO:0007669"/>
    <property type="project" value="UniProtKB-SubCell"/>
</dbReference>
<evidence type="ECO:0000313" key="2">
    <source>
        <dbReference type="EMBL" id="KAG6466616.1"/>
    </source>
</evidence>
<sequence>MESPNLLLLLLLLAVAAFAATGDAYGKFRHLHLYSRNSEPARSVDLHRNNSFGNILAFDNVLQEGPDPSSRVIARPQGMAVIADLTGANAFTAYTITFIAGEFNGSSLSVLGLTTMTGVSDRSIVGGTGYFRTARGYILSQNIDVGMEDYNIYITFS</sequence>